<dbReference type="Pfam" id="PF00561">
    <property type="entry name" value="Abhydrolase_1"/>
    <property type="match status" value="1"/>
</dbReference>
<dbReference type="InterPro" id="IPR029058">
    <property type="entry name" value="AB_hydrolase_fold"/>
</dbReference>
<reference evidence="2 3" key="1">
    <citation type="submission" date="2020-09" db="EMBL/GenBank/DDBJ databases">
        <title>Pseudoxanthomonas sp. CAU 1598 isolated from sand of Yaerae Beach.</title>
        <authorList>
            <person name="Kim W."/>
        </authorList>
    </citation>
    <scope>NUCLEOTIDE SEQUENCE [LARGE SCALE GENOMIC DNA]</scope>
    <source>
        <strain evidence="2 3">CAU 1598</strain>
    </source>
</reference>
<dbReference type="Proteomes" id="UP000613768">
    <property type="component" value="Unassembled WGS sequence"/>
</dbReference>
<protein>
    <submittedName>
        <fullName evidence="2">Alpha/beta hydrolase</fullName>
    </submittedName>
</protein>
<accession>A0AAW3ZM50</accession>
<keyword evidence="3" id="KW-1185">Reference proteome</keyword>
<dbReference type="PANTHER" id="PTHR12277:SF79">
    <property type="entry name" value="XAA-PRO DIPEPTIDYL-PEPTIDASE-RELATED"/>
    <property type="match status" value="1"/>
</dbReference>
<feature type="domain" description="AB hydrolase-1" evidence="1">
    <location>
        <begin position="77"/>
        <end position="177"/>
    </location>
</feature>
<dbReference type="AlphaFoldDB" id="A0AAW3ZM50"/>
<evidence type="ECO:0000313" key="3">
    <source>
        <dbReference type="Proteomes" id="UP000613768"/>
    </source>
</evidence>
<comment type="caution">
    <text evidence="2">The sequence shown here is derived from an EMBL/GenBank/DDBJ whole genome shotgun (WGS) entry which is preliminary data.</text>
</comment>
<dbReference type="EMBL" id="JACYTR010000043">
    <property type="protein sequence ID" value="MBD8527205.1"/>
    <property type="molecule type" value="Genomic_DNA"/>
</dbReference>
<dbReference type="PANTHER" id="PTHR12277">
    <property type="entry name" value="ALPHA/BETA HYDROLASE DOMAIN-CONTAINING PROTEIN"/>
    <property type="match status" value="1"/>
</dbReference>
<dbReference type="RefSeq" id="WP_192030625.1">
    <property type="nucleotide sequence ID" value="NZ_JACYTR010000043.1"/>
</dbReference>
<gene>
    <name evidence="2" type="ORF">IFO71_15790</name>
</gene>
<evidence type="ECO:0000313" key="2">
    <source>
        <dbReference type="EMBL" id="MBD8527205.1"/>
    </source>
</evidence>
<dbReference type="SUPFAM" id="SSF53474">
    <property type="entry name" value="alpha/beta-Hydrolases"/>
    <property type="match status" value="1"/>
</dbReference>
<dbReference type="Gene3D" id="3.40.50.1820">
    <property type="entry name" value="alpha/beta hydrolase"/>
    <property type="match status" value="1"/>
</dbReference>
<organism evidence="2 3">
    <name type="scientific">Pseudomarimonas arenosa</name>
    <dbReference type="NCBI Taxonomy" id="2774145"/>
    <lineage>
        <taxon>Bacteria</taxon>
        <taxon>Pseudomonadati</taxon>
        <taxon>Pseudomonadota</taxon>
        <taxon>Gammaproteobacteria</taxon>
        <taxon>Lysobacterales</taxon>
        <taxon>Lysobacteraceae</taxon>
        <taxon>Pseudomarimonas</taxon>
    </lineage>
</organism>
<dbReference type="GO" id="GO:0016787">
    <property type="term" value="F:hydrolase activity"/>
    <property type="evidence" value="ECO:0007669"/>
    <property type="project" value="UniProtKB-KW"/>
</dbReference>
<proteinExistence type="predicted"/>
<sequence>MRRFLLSTLKLVAMAYLLFLALLFMQQRAMMFPGVALQSGTGHVPTGASNEIALPASFGQVKAWWLEAERAEPPSAAVLYFHGNYELAEHSIELLKPLNRLGLHVLLIEYPGYAGSDGAPSRDSLREAARVGYDWLAAQPQVDTERIIAMGRSIGTGPASELSLDRPLRAIVLLSPFTAIRDFAWRMLAPPLLIRDPFDNRAALRQFSGPVLLFHGRDDEIIPFAHSQALLAAADRAELIEMPGGHNDAPYFEAAFMRQLQAFLQREAVLPAD</sequence>
<evidence type="ECO:0000259" key="1">
    <source>
        <dbReference type="Pfam" id="PF00561"/>
    </source>
</evidence>
<name>A0AAW3ZM50_9GAMM</name>
<keyword evidence="2" id="KW-0378">Hydrolase</keyword>
<dbReference type="InterPro" id="IPR000073">
    <property type="entry name" value="AB_hydrolase_1"/>
</dbReference>